<evidence type="ECO:0000313" key="15">
    <source>
        <dbReference type="EMBL" id="MDB0573701.1"/>
    </source>
</evidence>
<keyword evidence="6 13" id="KW-0812">Transmembrane</keyword>
<dbReference type="SUPFAM" id="SSF81342">
    <property type="entry name" value="Transmembrane di-heme cytochromes"/>
    <property type="match status" value="1"/>
</dbReference>
<dbReference type="GO" id="GO:0020037">
    <property type="term" value="F:heme binding"/>
    <property type="evidence" value="ECO:0007669"/>
    <property type="project" value="TreeGrafter"/>
</dbReference>
<comment type="similarity">
    <text evidence="12">Belongs to the cytochrome b561 family.</text>
</comment>
<evidence type="ECO:0000256" key="9">
    <source>
        <dbReference type="ARBA" id="ARBA00022989"/>
    </source>
</evidence>
<evidence type="ECO:0000256" key="11">
    <source>
        <dbReference type="ARBA" id="ARBA00023136"/>
    </source>
</evidence>
<evidence type="ECO:0000256" key="5">
    <source>
        <dbReference type="ARBA" id="ARBA00022617"/>
    </source>
</evidence>
<dbReference type="InterPro" id="IPR016174">
    <property type="entry name" value="Di-haem_cyt_TM"/>
</dbReference>
<reference evidence="15" key="1">
    <citation type="submission" date="2021-09" db="EMBL/GenBank/DDBJ databases">
        <title>Genomic analysis of Ralstonia spp.</title>
        <authorList>
            <person name="Aburjaile F."/>
            <person name="Ariute J.C."/>
            <person name="Pais A.K.L."/>
            <person name="Albuquerque G.M.R."/>
            <person name="Silva A.M.F."/>
            <person name="Brenig B."/>
            <person name="Azevedo V."/>
            <person name="Matiuzzi M."/>
            <person name="Ramos R."/>
            <person name="Goes-Neto A."/>
            <person name="Soares S."/>
            <person name="Iseppon A.M.B."/>
            <person name="Souza E."/>
            <person name="Gama M."/>
        </authorList>
    </citation>
    <scope>NUCLEOTIDE SEQUENCE</scope>
    <source>
        <strain evidence="15">CCRMRs91</strain>
    </source>
</reference>
<keyword evidence="8" id="KW-0249">Electron transport</keyword>
<evidence type="ECO:0000256" key="12">
    <source>
        <dbReference type="ARBA" id="ARBA00037975"/>
    </source>
</evidence>
<dbReference type="RefSeq" id="WP_412771082.1">
    <property type="nucleotide sequence ID" value="NZ_JAIVFG010000063.1"/>
</dbReference>
<dbReference type="PANTHER" id="PTHR30529:SF1">
    <property type="entry name" value="CYTOCHROME B561 HOMOLOG 2"/>
    <property type="match status" value="1"/>
</dbReference>
<keyword evidence="4" id="KW-1003">Cell membrane</keyword>
<proteinExistence type="inferred from homology"/>
<comment type="caution">
    <text evidence="15">The sequence shown here is derived from an EMBL/GenBank/DDBJ whole genome shotgun (WGS) entry which is preliminary data.</text>
</comment>
<evidence type="ECO:0000256" key="6">
    <source>
        <dbReference type="ARBA" id="ARBA00022692"/>
    </source>
</evidence>
<dbReference type="Pfam" id="PF01292">
    <property type="entry name" value="Ni_hydr_CYTB"/>
    <property type="match status" value="1"/>
</dbReference>
<dbReference type="GO" id="GO:0046872">
    <property type="term" value="F:metal ion binding"/>
    <property type="evidence" value="ECO:0007669"/>
    <property type="project" value="UniProtKB-KW"/>
</dbReference>
<accession>A0AAW5ZUV5</accession>
<dbReference type="InterPro" id="IPR052168">
    <property type="entry name" value="Cytochrome_b561_oxidase"/>
</dbReference>
<gene>
    <name evidence="15" type="ORF">LBW59_23415</name>
</gene>
<organism evidence="15 16">
    <name type="scientific">Ralstonia solanacearum</name>
    <name type="common">Pseudomonas solanacearum</name>
    <dbReference type="NCBI Taxonomy" id="305"/>
    <lineage>
        <taxon>Bacteria</taxon>
        <taxon>Pseudomonadati</taxon>
        <taxon>Pseudomonadota</taxon>
        <taxon>Betaproteobacteria</taxon>
        <taxon>Burkholderiales</taxon>
        <taxon>Burkholderiaceae</taxon>
        <taxon>Ralstonia</taxon>
        <taxon>Ralstonia solanacearum species complex</taxon>
    </lineage>
</organism>
<sequence length="103" mass="11607">MQNSPVWQEHTARWTHITFYVLIFGMVLSGVGMMVLSGAGPVIFGQSTAELPRLTDYPLHRLHGVGALVLAAMLACHVSAAMHHHFIRRDGMLRRMWYCGDHH</sequence>
<evidence type="ECO:0000256" key="3">
    <source>
        <dbReference type="ARBA" id="ARBA00022448"/>
    </source>
</evidence>
<feature type="domain" description="Cytochrome b561 bacterial/Ni-hydrogenase" evidence="14">
    <location>
        <begin position="7"/>
        <end position="97"/>
    </location>
</feature>
<keyword evidence="5" id="KW-0349">Heme</keyword>
<keyword evidence="3" id="KW-0813">Transport</keyword>
<evidence type="ECO:0000313" key="16">
    <source>
        <dbReference type="Proteomes" id="UP001144050"/>
    </source>
</evidence>
<evidence type="ECO:0000256" key="2">
    <source>
        <dbReference type="ARBA" id="ARBA00004651"/>
    </source>
</evidence>
<keyword evidence="11 13" id="KW-0472">Membrane</keyword>
<protein>
    <submittedName>
        <fullName evidence="15">Cytochrome b/b6 domain-containing protein</fullName>
    </submittedName>
</protein>
<evidence type="ECO:0000256" key="7">
    <source>
        <dbReference type="ARBA" id="ARBA00022723"/>
    </source>
</evidence>
<dbReference type="AlphaFoldDB" id="A0AAW5ZUV5"/>
<evidence type="ECO:0000256" key="10">
    <source>
        <dbReference type="ARBA" id="ARBA00023004"/>
    </source>
</evidence>
<comment type="subcellular location">
    <subcellularLocation>
        <location evidence="2">Cell membrane</location>
        <topology evidence="2">Multi-pass membrane protein</topology>
    </subcellularLocation>
</comment>
<dbReference type="GO" id="GO:0005886">
    <property type="term" value="C:plasma membrane"/>
    <property type="evidence" value="ECO:0007669"/>
    <property type="project" value="UniProtKB-SubCell"/>
</dbReference>
<keyword evidence="9 13" id="KW-1133">Transmembrane helix</keyword>
<evidence type="ECO:0000256" key="1">
    <source>
        <dbReference type="ARBA" id="ARBA00001970"/>
    </source>
</evidence>
<feature type="transmembrane region" description="Helical" evidence="13">
    <location>
        <begin position="20"/>
        <end position="44"/>
    </location>
</feature>
<evidence type="ECO:0000256" key="8">
    <source>
        <dbReference type="ARBA" id="ARBA00022982"/>
    </source>
</evidence>
<dbReference type="PANTHER" id="PTHR30529">
    <property type="entry name" value="CYTOCHROME B561"/>
    <property type="match status" value="1"/>
</dbReference>
<evidence type="ECO:0000256" key="4">
    <source>
        <dbReference type="ARBA" id="ARBA00022475"/>
    </source>
</evidence>
<dbReference type="GO" id="GO:0022904">
    <property type="term" value="P:respiratory electron transport chain"/>
    <property type="evidence" value="ECO:0007669"/>
    <property type="project" value="InterPro"/>
</dbReference>
<name>A0AAW5ZUV5_RALSL</name>
<evidence type="ECO:0000256" key="13">
    <source>
        <dbReference type="SAM" id="Phobius"/>
    </source>
</evidence>
<keyword evidence="7" id="KW-0479">Metal-binding</keyword>
<dbReference type="Proteomes" id="UP001144050">
    <property type="component" value="Unassembled WGS sequence"/>
</dbReference>
<feature type="transmembrane region" description="Helical" evidence="13">
    <location>
        <begin position="64"/>
        <end position="87"/>
    </location>
</feature>
<dbReference type="InterPro" id="IPR011577">
    <property type="entry name" value="Cyt_b561_bac/Ni-Hgenase"/>
</dbReference>
<keyword evidence="10" id="KW-0408">Iron</keyword>
<comment type="cofactor">
    <cofactor evidence="1">
        <name>heme b</name>
        <dbReference type="ChEBI" id="CHEBI:60344"/>
    </cofactor>
</comment>
<dbReference type="EMBL" id="JAIVFG010000063">
    <property type="protein sequence ID" value="MDB0573701.1"/>
    <property type="molecule type" value="Genomic_DNA"/>
</dbReference>
<evidence type="ECO:0000259" key="14">
    <source>
        <dbReference type="Pfam" id="PF01292"/>
    </source>
</evidence>
<dbReference type="GO" id="GO:0009055">
    <property type="term" value="F:electron transfer activity"/>
    <property type="evidence" value="ECO:0007669"/>
    <property type="project" value="InterPro"/>
</dbReference>